<evidence type="ECO:0000313" key="4">
    <source>
        <dbReference type="Proteomes" id="UP000828390"/>
    </source>
</evidence>
<dbReference type="Gene3D" id="1.10.10.60">
    <property type="entry name" value="Homeodomain-like"/>
    <property type="match status" value="1"/>
</dbReference>
<dbReference type="Pfam" id="PF13837">
    <property type="entry name" value="Myb_DNA-bind_4"/>
    <property type="match status" value="1"/>
</dbReference>
<proteinExistence type="predicted"/>
<dbReference type="Proteomes" id="UP000828390">
    <property type="component" value="Unassembled WGS sequence"/>
</dbReference>
<dbReference type="OrthoDB" id="6160825at2759"/>
<evidence type="ECO:0000259" key="2">
    <source>
        <dbReference type="Pfam" id="PF13837"/>
    </source>
</evidence>
<organism evidence="3 4">
    <name type="scientific">Dreissena polymorpha</name>
    <name type="common">Zebra mussel</name>
    <name type="synonym">Mytilus polymorpha</name>
    <dbReference type="NCBI Taxonomy" id="45954"/>
    <lineage>
        <taxon>Eukaryota</taxon>
        <taxon>Metazoa</taxon>
        <taxon>Spiralia</taxon>
        <taxon>Lophotrochozoa</taxon>
        <taxon>Mollusca</taxon>
        <taxon>Bivalvia</taxon>
        <taxon>Autobranchia</taxon>
        <taxon>Heteroconchia</taxon>
        <taxon>Euheterodonta</taxon>
        <taxon>Imparidentia</taxon>
        <taxon>Neoheterodontei</taxon>
        <taxon>Myida</taxon>
        <taxon>Dreissenoidea</taxon>
        <taxon>Dreissenidae</taxon>
        <taxon>Dreissena</taxon>
    </lineage>
</organism>
<reference evidence="3" key="1">
    <citation type="journal article" date="2019" name="bioRxiv">
        <title>The Genome of the Zebra Mussel, Dreissena polymorpha: A Resource for Invasive Species Research.</title>
        <authorList>
            <person name="McCartney M.A."/>
            <person name="Auch B."/>
            <person name="Kono T."/>
            <person name="Mallez S."/>
            <person name="Zhang Y."/>
            <person name="Obille A."/>
            <person name="Becker A."/>
            <person name="Abrahante J.E."/>
            <person name="Garbe J."/>
            <person name="Badalamenti J.P."/>
            <person name="Herman A."/>
            <person name="Mangelson H."/>
            <person name="Liachko I."/>
            <person name="Sullivan S."/>
            <person name="Sone E.D."/>
            <person name="Koren S."/>
            <person name="Silverstein K.A.T."/>
            <person name="Beckman K.B."/>
            <person name="Gohl D.M."/>
        </authorList>
    </citation>
    <scope>NUCLEOTIDE SEQUENCE</scope>
    <source>
        <strain evidence="3">Duluth1</strain>
        <tissue evidence="3">Whole animal</tissue>
    </source>
</reference>
<dbReference type="InterPro" id="IPR044822">
    <property type="entry name" value="Myb_DNA-bind_4"/>
</dbReference>
<name>A0A9D4FG19_DREPO</name>
<sequence>MEEERAPTYSREKERHNIGIDINENIAVPKHSVAISNSINGETKAEVGSRVSEPEVRNIVQSTKYSNNENGRQLEENLKINDEDDYSRNRHDIAKGTDDKTFKYEHMNAGIDQTQAGKPSKLFEMLSREFDDDDNNKLGNYELSTNIPLTVDTEIKSEISTSPMCSPAMTSPRSMTSSPSPEISPRQLKREISESSSEDKDKSGGFDGKPKKKSRRRGSAWSDEETEFLMEIWAREVELVKGKGGDITATCAPVYRLIAQEMTGKGYDKSWEQCKTRIHTLKRAYKITKDEINSGAKTITYCRHFDKLGIICLDNPDITPGVLATTLAQKREKMEAENKTAVRTPVKRKLIVGEPPVTMIKRQKQPEAARTAVL</sequence>
<feature type="compositionally biased region" description="Basic and acidic residues" evidence="1">
    <location>
        <begin position="188"/>
        <end position="204"/>
    </location>
</feature>
<evidence type="ECO:0000256" key="1">
    <source>
        <dbReference type="SAM" id="MobiDB-lite"/>
    </source>
</evidence>
<evidence type="ECO:0000313" key="3">
    <source>
        <dbReference type="EMBL" id="KAH3795986.1"/>
    </source>
</evidence>
<gene>
    <name evidence="3" type="ORF">DPMN_149550</name>
</gene>
<dbReference type="AlphaFoldDB" id="A0A9D4FG19"/>
<feature type="region of interest" description="Disordered" evidence="1">
    <location>
        <begin position="158"/>
        <end position="220"/>
    </location>
</feature>
<feature type="domain" description="Myb/SANT-like DNA-binding" evidence="2">
    <location>
        <begin position="220"/>
        <end position="308"/>
    </location>
</feature>
<accession>A0A9D4FG19</accession>
<reference evidence="3" key="2">
    <citation type="submission" date="2020-11" db="EMBL/GenBank/DDBJ databases">
        <authorList>
            <person name="McCartney M.A."/>
            <person name="Auch B."/>
            <person name="Kono T."/>
            <person name="Mallez S."/>
            <person name="Becker A."/>
            <person name="Gohl D.M."/>
            <person name="Silverstein K.A.T."/>
            <person name="Koren S."/>
            <person name="Bechman K.B."/>
            <person name="Herman A."/>
            <person name="Abrahante J.E."/>
            <person name="Garbe J."/>
        </authorList>
    </citation>
    <scope>NUCLEOTIDE SEQUENCE</scope>
    <source>
        <strain evidence="3">Duluth1</strain>
        <tissue evidence="3">Whole animal</tissue>
    </source>
</reference>
<comment type="caution">
    <text evidence="3">The sequence shown here is derived from an EMBL/GenBank/DDBJ whole genome shotgun (WGS) entry which is preliminary data.</text>
</comment>
<dbReference type="EMBL" id="JAIWYP010000007">
    <property type="protein sequence ID" value="KAH3795986.1"/>
    <property type="molecule type" value="Genomic_DNA"/>
</dbReference>
<protein>
    <recommendedName>
        <fullName evidence="2">Myb/SANT-like DNA-binding domain-containing protein</fullName>
    </recommendedName>
</protein>
<feature type="compositionally biased region" description="Low complexity" evidence="1">
    <location>
        <begin position="166"/>
        <end position="181"/>
    </location>
</feature>
<keyword evidence="4" id="KW-1185">Reference proteome</keyword>